<feature type="transmembrane region" description="Helical" evidence="7">
    <location>
        <begin position="74"/>
        <end position="98"/>
    </location>
</feature>
<evidence type="ECO:0000313" key="10">
    <source>
        <dbReference type="Proteomes" id="UP000199006"/>
    </source>
</evidence>
<evidence type="ECO:0000256" key="1">
    <source>
        <dbReference type="ARBA" id="ARBA00004651"/>
    </source>
</evidence>
<dbReference type="Proteomes" id="UP000199006">
    <property type="component" value="Unassembled WGS sequence"/>
</dbReference>
<dbReference type="PANTHER" id="PTHR43744:SF8">
    <property type="entry name" value="SN-GLYCEROL-3-PHOSPHATE TRANSPORT SYSTEM PERMEASE PROTEIN UGPE"/>
    <property type="match status" value="1"/>
</dbReference>
<dbReference type="RefSeq" id="WP_089859056.1">
    <property type="nucleotide sequence ID" value="NZ_FOTI01000003.1"/>
</dbReference>
<dbReference type="CDD" id="cd06261">
    <property type="entry name" value="TM_PBP2"/>
    <property type="match status" value="1"/>
</dbReference>
<evidence type="ECO:0000256" key="3">
    <source>
        <dbReference type="ARBA" id="ARBA00022475"/>
    </source>
</evidence>
<keyword evidence="3" id="KW-1003">Cell membrane</keyword>
<keyword evidence="10" id="KW-1185">Reference proteome</keyword>
<dbReference type="GO" id="GO:0005886">
    <property type="term" value="C:plasma membrane"/>
    <property type="evidence" value="ECO:0007669"/>
    <property type="project" value="UniProtKB-SubCell"/>
</dbReference>
<protein>
    <submittedName>
        <fullName evidence="9">Carbohydrate ABC transporter membrane protein 2, CUT1 family</fullName>
    </submittedName>
</protein>
<evidence type="ECO:0000313" key="9">
    <source>
        <dbReference type="EMBL" id="SFL20019.1"/>
    </source>
</evidence>
<evidence type="ECO:0000256" key="4">
    <source>
        <dbReference type="ARBA" id="ARBA00022692"/>
    </source>
</evidence>
<dbReference type="Gene3D" id="1.10.3720.10">
    <property type="entry name" value="MetI-like"/>
    <property type="match status" value="1"/>
</dbReference>
<dbReference type="InterPro" id="IPR035906">
    <property type="entry name" value="MetI-like_sf"/>
</dbReference>
<comment type="subcellular location">
    <subcellularLocation>
        <location evidence="1 7">Cell membrane</location>
        <topology evidence="1 7">Multi-pass membrane protein</topology>
    </subcellularLocation>
</comment>
<dbReference type="AlphaFoldDB" id="A0A1I4FRA7"/>
<evidence type="ECO:0000259" key="8">
    <source>
        <dbReference type="PROSITE" id="PS50928"/>
    </source>
</evidence>
<evidence type="ECO:0000256" key="2">
    <source>
        <dbReference type="ARBA" id="ARBA00022448"/>
    </source>
</evidence>
<dbReference type="SUPFAM" id="SSF161098">
    <property type="entry name" value="MetI-like"/>
    <property type="match status" value="1"/>
</dbReference>
<proteinExistence type="inferred from homology"/>
<reference evidence="9 10" key="1">
    <citation type="submission" date="2016-10" db="EMBL/GenBank/DDBJ databases">
        <authorList>
            <person name="de Groot N.N."/>
        </authorList>
    </citation>
    <scope>NUCLEOTIDE SEQUENCE [LARGE SCALE GENOMIC DNA]</scope>
    <source>
        <strain evidence="9 10">ATCC 51327</strain>
    </source>
</reference>
<feature type="transmembrane region" description="Helical" evidence="7">
    <location>
        <begin position="244"/>
        <end position="265"/>
    </location>
</feature>
<dbReference type="InterPro" id="IPR000515">
    <property type="entry name" value="MetI-like"/>
</dbReference>
<dbReference type="EMBL" id="FOTI01000003">
    <property type="protein sequence ID" value="SFL20019.1"/>
    <property type="molecule type" value="Genomic_DNA"/>
</dbReference>
<dbReference type="Pfam" id="PF00528">
    <property type="entry name" value="BPD_transp_1"/>
    <property type="match status" value="1"/>
</dbReference>
<keyword evidence="4 7" id="KW-0812">Transmembrane</keyword>
<accession>A0A1I4FRA7</accession>
<evidence type="ECO:0000256" key="5">
    <source>
        <dbReference type="ARBA" id="ARBA00022989"/>
    </source>
</evidence>
<gene>
    <name evidence="9" type="ORF">SAMN02983006_00483</name>
</gene>
<feature type="transmembrane region" description="Helical" evidence="7">
    <location>
        <begin position="143"/>
        <end position="164"/>
    </location>
</feature>
<keyword evidence="6 7" id="KW-0472">Membrane</keyword>
<dbReference type="PROSITE" id="PS50928">
    <property type="entry name" value="ABC_TM1"/>
    <property type="match status" value="1"/>
</dbReference>
<dbReference type="GO" id="GO:0055085">
    <property type="term" value="P:transmembrane transport"/>
    <property type="evidence" value="ECO:0007669"/>
    <property type="project" value="InterPro"/>
</dbReference>
<feature type="transmembrane region" description="Helical" evidence="7">
    <location>
        <begin position="110"/>
        <end position="131"/>
    </location>
</feature>
<organism evidence="9 10">
    <name type="scientific">Halanaerobium salsuginis</name>
    <dbReference type="NCBI Taxonomy" id="29563"/>
    <lineage>
        <taxon>Bacteria</taxon>
        <taxon>Bacillati</taxon>
        <taxon>Bacillota</taxon>
        <taxon>Clostridia</taxon>
        <taxon>Halanaerobiales</taxon>
        <taxon>Halanaerobiaceae</taxon>
        <taxon>Halanaerobium</taxon>
    </lineage>
</organism>
<keyword evidence="5 7" id="KW-1133">Transmembrane helix</keyword>
<name>A0A1I4FRA7_9FIRM</name>
<evidence type="ECO:0000256" key="6">
    <source>
        <dbReference type="ARBA" id="ARBA00023136"/>
    </source>
</evidence>
<dbReference type="PANTHER" id="PTHR43744">
    <property type="entry name" value="ABC TRANSPORTER PERMEASE PROTEIN MG189-RELATED-RELATED"/>
    <property type="match status" value="1"/>
</dbReference>
<feature type="transmembrane region" description="Helical" evidence="7">
    <location>
        <begin position="14"/>
        <end position="39"/>
    </location>
</feature>
<comment type="similarity">
    <text evidence="7">Belongs to the binding-protein-dependent transport system permease family.</text>
</comment>
<feature type="domain" description="ABC transmembrane type-1" evidence="8">
    <location>
        <begin position="75"/>
        <end position="265"/>
    </location>
</feature>
<evidence type="ECO:0000256" key="7">
    <source>
        <dbReference type="RuleBase" id="RU363032"/>
    </source>
</evidence>
<dbReference type="OrthoDB" id="9787837at2"/>
<sequence>MLKKILNKKNYRTIILHLVLISLSLITLMPILFALSISFQPRAQVFSYPPSFLPDQLYFGNFIKAWQVIKLGRIFINSIIASVIVMLGKLILGVLSGYAFSHFKFKYKKLLFFMVLFTLMLPMQVRVVPLFELMSRLGLANSYSGLVLPFLASATTTFLMRQHFLTIPSALMESAQIDGCGPIRFLLQILLPLSGANLAGLAVVNFLVMWNAYLWPLVIINSDEMKLAQQGVKMLFASAAERDWGLIMAGTILIVIPTLIVFLLAQKFFIKGIATQGLKE</sequence>
<dbReference type="STRING" id="29563.SAMN02983006_00483"/>
<keyword evidence="2 7" id="KW-0813">Transport</keyword>